<feature type="transmembrane region" description="Helical" evidence="1">
    <location>
        <begin position="32"/>
        <end position="50"/>
    </location>
</feature>
<reference evidence="2 3" key="1">
    <citation type="submission" date="2024-02" db="EMBL/GenBank/DDBJ databases">
        <title>The Genome Sequence of Enterococcus sp. DIV0159.</title>
        <authorList>
            <person name="Earl A."/>
            <person name="Manson A."/>
            <person name="Gilmore M."/>
            <person name="Sanders J."/>
            <person name="Shea T."/>
            <person name="Howe W."/>
            <person name="Livny J."/>
            <person name="Cuomo C."/>
            <person name="Neafsey D."/>
            <person name="Birren B."/>
        </authorList>
    </citation>
    <scope>NUCLEOTIDE SEQUENCE [LARGE SCALE GENOMIC DNA]</scope>
    <source>
        <strain evidence="2 3">665A</strain>
    </source>
</reference>
<evidence type="ECO:0000313" key="3">
    <source>
        <dbReference type="Proteomes" id="UP000664357"/>
    </source>
</evidence>
<accession>A0ABV0EP62</accession>
<organism evidence="2 3">
    <name type="scientific">Candidatus Enterococcus ferrettii</name>
    <dbReference type="NCBI Taxonomy" id="2815324"/>
    <lineage>
        <taxon>Bacteria</taxon>
        <taxon>Bacillati</taxon>
        <taxon>Bacillota</taxon>
        <taxon>Bacilli</taxon>
        <taxon>Lactobacillales</taxon>
        <taxon>Enterococcaceae</taxon>
        <taxon>Enterococcus</taxon>
    </lineage>
</organism>
<gene>
    <name evidence="2" type="ORF">JZO67_002366</name>
</gene>
<comment type="caution">
    <text evidence="2">The sequence shown here is derived from an EMBL/GenBank/DDBJ whole genome shotgun (WGS) entry which is preliminary data.</text>
</comment>
<proteinExistence type="predicted"/>
<keyword evidence="1" id="KW-0472">Membrane</keyword>
<keyword evidence="1" id="KW-0812">Transmembrane</keyword>
<evidence type="ECO:0008006" key="4">
    <source>
        <dbReference type="Google" id="ProtNLM"/>
    </source>
</evidence>
<sequence length="153" mass="17453">MLLGLFTLVLLVYLVMVRQSVVIPTHVNKNRYWFYPMIAFLIGVSGFVNFTNLDGKLQTSLAVLIVLSFLLDKKGLTESHIILNSLDNRGIPYSKVEKVVLLVEEDQPIKMNFFRNGRRGPVLNFDHSLEELAVFFTSHLNDGSKLEIIIKED</sequence>
<dbReference type="EMBL" id="JAFREL020000002">
    <property type="protein sequence ID" value="MEO1770414.1"/>
    <property type="molecule type" value="Genomic_DNA"/>
</dbReference>
<dbReference type="Proteomes" id="UP000664357">
    <property type="component" value="Unassembled WGS sequence"/>
</dbReference>
<name>A0ABV0EP62_9ENTE</name>
<keyword evidence="3" id="KW-1185">Reference proteome</keyword>
<protein>
    <recommendedName>
        <fullName evidence="4">DUF5673 domain-containing protein</fullName>
    </recommendedName>
</protein>
<evidence type="ECO:0000256" key="1">
    <source>
        <dbReference type="SAM" id="Phobius"/>
    </source>
</evidence>
<keyword evidence="1" id="KW-1133">Transmembrane helix</keyword>
<evidence type="ECO:0000313" key="2">
    <source>
        <dbReference type="EMBL" id="MEO1770414.1"/>
    </source>
</evidence>